<evidence type="ECO:0000313" key="2">
    <source>
        <dbReference type="EMBL" id="RPM02790.1"/>
    </source>
</evidence>
<dbReference type="EMBL" id="NSNE01000037">
    <property type="protein sequence ID" value="RPM02790.1"/>
    <property type="molecule type" value="Genomic_DNA"/>
</dbReference>
<dbReference type="Proteomes" id="UP000284767">
    <property type="component" value="Unassembled WGS sequence"/>
</dbReference>
<name>A0A485IUY4_PSEAI</name>
<comment type="caution">
    <text evidence="2">The sequence shown here is derived from an EMBL/GenBank/DDBJ whole genome shotgun (WGS) entry which is preliminary data.</text>
</comment>
<protein>
    <submittedName>
        <fullName evidence="2">Uncharacterized protein</fullName>
    </submittedName>
</protein>
<gene>
    <name evidence="1" type="ORF">GNQ48_29055</name>
    <name evidence="2" type="ORF">IPC1295_32815</name>
</gene>
<organism evidence="2 3">
    <name type="scientific">Pseudomonas aeruginosa</name>
    <dbReference type="NCBI Taxonomy" id="287"/>
    <lineage>
        <taxon>Bacteria</taxon>
        <taxon>Pseudomonadati</taxon>
        <taxon>Pseudomonadota</taxon>
        <taxon>Gammaproteobacteria</taxon>
        <taxon>Pseudomonadales</taxon>
        <taxon>Pseudomonadaceae</taxon>
        <taxon>Pseudomonas</taxon>
    </lineage>
</organism>
<dbReference type="Proteomes" id="UP000433532">
    <property type="component" value="Unassembled WGS sequence"/>
</dbReference>
<dbReference type="AlphaFoldDB" id="A0A485IUY4"/>
<dbReference type="EMBL" id="WOAD01000041">
    <property type="protein sequence ID" value="MUI39057.1"/>
    <property type="molecule type" value="Genomic_DNA"/>
</dbReference>
<accession>A0A485IUY4</accession>
<evidence type="ECO:0000313" key="1">
    <source>
        <dbReference type="EMBL" id="MUI39057.1"/>
    </source>
</evidence>
<reference evidence="2 3" key="2">
    <citation type="submission" date="2019-01" db="EMBL/GenBank/DDBJ databases">
        <title>The Pseudomonas aeruginosa pan-genome provides new insights on its population structure, horizontal gene transfer and pathogenicity.</title>
        <authorList>
            <person name="Freschi L."/>
            <person name="Vincent A.T."/>
            <person name="Jeukens J."/>
            <person name="Emond-Rheault J.-G."/>
            <person name="Kukavica-Ibrulj I."/>
            <person name="Dupont M.-J."/>
            <person name="Charette S.J."/>
            <person name="Boyle B."/>
            <person name="Levesque R.C."/>
        </authorList>
    </citation>
    <scope>NUCLEOTIDE SEQUENCE [LARGE SCALE GENOMIC DNA]</scope>
    <source>
        <strain evidence="2 3">PA-W36</strain>
    </source>
</reference>
<evidence type="ECO:0000313" key="4">
    <source>
        <dbReference type="Proteomes" id="UP000433532"/>
    </source>
</evidence>
<evidence type="ECO:0000313" key="3">
    <source>
        <dbReference type="Proteomes" id="UP000284767"/>
    </source>
</evidence>
<dbReference type="RefSeq" id="WP_021263578.1">
    <property type="nucleotide sequence ID" value="NZ_CAADMU010000797.1"/>
</dbReference>
<reference evidence="2 3" key="1">
    <citation type="submission" date="2017-08" db="EMBL/GenBank/DDBJ databases">
        <authorList>
            <person name="Feschi L."/>
            <person name="Jeukens J."/>
            <person name="Emond-Rheault J.-G."/>
            <person name="Kukavica-Ibrulj I."/>
            <person name="Boyle B."/>
            <person name="Levesque R.C."/>
        </authorList>
    </citation>
    <scope>NUCLEOTIDE SEQUENCE [LARGE SCALE GENOMIC DNA]</scope>
    <source>
        <strain evidence="2 3">PA-W36</strain>
    </source>
</reference>
<reference evidence="1 4" key="3">
    <citation type="submission" date="2019-11" db="EMBL/GenBank/DDBJ databases">
        <title>Genomes of ocular Pseudomonas aeruginosa isolates.</title>
        <authorList>
            <person name="Khan M."/>
            <person name="Rice S.A."/>
            <person name="Willcox M.D.P."/>
            <person name="Stapleton F."/>
        </authorList>
    </citation>
    <scope>NUCLEOTIDE SEQUENCE [LARGE SCALE GENOMIC DNA]</scope>
    <source>
        <strain evidence="1 4">PA221</strain>
    </source>
</reference>
<sequence length="63" mass="7025">MTTRPVRSIIDDQLDDLVMPAGADIAAVLGLPRETLVVNLPRRMALTIKRGRKCLGVRREREA</sequence>
<proteinExistence type="predicted"/>